<dbReference type="Proteomes" id="UP000535511">
    <property type="component" value="Unassembled WGS sequence"/>
</dbReference>
<evidence type="ECO:0000256" key="2">
    <source>
        <dbReference type="ARBA" id="ARBA00011738"/>
    </source>
</evidence>
<evidence type="ECO:0000256" key="6">
    <source>
        <dbReference type="ARBA" id="ARBA00023277"/>
    </source>
</evidence>
<evidence type="ECO:0000259" key="7">
    <source>
        <dbReference type="Pfam" id="PF00534"/>
    </source>
</evidence>
<dbReference type="InterPro" id="IPR001296">
    <property type="entry name" value="Glyco_trans_1"/>
</dbReference>
<keyword evidence="5 9" id="KW-0808">Transferase</keyword>
<proteinExistence type="inferred from homology"/>
<accession>A0A7Y9E5V4</accession>
<dbReference type="SUPFAM" id="SSF53756">
    <property type="entry name" value="UDP-Glycosyltransferase/glycogen phosphorylase"/>
    <property type="match status" value="1"/>
</dbReference>
<name>A0A7Y9E5V4_9ACTN</name>
<keyword evidence="3" id="KW-0313">Glucose metabolism</keyword>
<dbReference type="EMBL" id="JACCBG010000001">
    <property type="protein sequence ID" value="NYD41809.1"/>
    <property type="molecule type" value="Genomic_DNA"/>
</dbReference>
<dbReference type="PANTHER" id="PTHR47779:SF1">
    <property type="entry name" value="SYNTHASE (CCG-9), PUTATIVE (AFU_ORTHOLOGUE AFUA_3G12100)-RELATED"/>
    <property type="match status" value="1"/>
</dbReference>
<feature type="domain" description="Glycosyl transferase family 1" evidence="7">
    <location>
        <begin position="363"/>
        <end position="448"/>
    </location>
</feature>
<evidence type="ECO:0000256" key="4">
    <source>
        <dbReference type="ARBA" id="ARBA00022676"/>
    </source>
</evidence>
<reference evidence="9 10" key="1">
    <citation type="submission" date="2020-07" db="EMBL/GenBank/DDBJ databases">
        <title>Sequencing the genomes of 1000 actinobacteria strains.</title>
        <authorList>
            <person name="Klenk H.-P."/>
        </authorList>
    </citation>
    <scope>NUCLEOTIDE SEQUENCE [LARGE SCALE GENOMIC DNA]</scope>
    <source>
        <strain evidence="9 10">DSM 21350</strain>
    </source>
</reference>
<dbReference type="EC" id="2.4.1.245" evidence="9"/>
<keyword evidence="6" id="KW-0119">Carbohydrate metabolism</keyword>
<comment type="similarity">
    <text evidence="1">Belongs to the glycosyltransferase group 1 family. Glycosyltransferase 4 subfamily.</text>
</comment>
<keyword evidence="10" id="KW-1185">Reference proteome</keyword>
<dbReference type="GO" id="GO:0006006">
    <property type="term" value="P:glucose metabolic process"/>
    <property type="evidence" value="ECO:0007669"/>
    <property type="project" value="UniProtKB-KW"/>
</dbReference>
<dbReference type="Gene3D" id="3.40.50.2000">
    <property type="entry name" value="Glycogen Phosphorylase B"/>
    <property type="match status" value="2"/>
</dbReference>
<gene>
    <name evidence="9" type="ORF">BJZ21_001892</name>
</gene>
<comment type="subunit">
    <text evidence="2">Homodimer.</text>
</comment>
<organism evidence="9 10">
    <name type="scientific">Nocardioides panaciterrulae</name>
    <dbReference type="NCBI Taxonomy" id="661492"/>
    <lineage>
        <taxon>Bacteria</taxon>
        <taxon>Bacillati</taxon>
        <taxon>Actinomycetota</taxon>
        <taxon>Actinomycetes</taxon>
        <taxon>Propionibacteriales</taxon>
        <taxon>Nocardioidaceae</taxon>
        <taxon>Nocardioides</taxon>
    </lineage>
</organism>
<feature type="domain" description="Trehalose synthase N-terminal" evidence="8">
    <location>
        <begin position="45"/>
        <end position="195"/>
    </location>
</feature>
<evidence type="ECO:0000256" key="1">
    <source>
        <dbReference type="ARBA" id="ARBA00009481"/>
    </source>
</evidence>
<evidence type="ECO:0000256" key="3">
    <source>
        <dbReference type="ARBA" id="ARBA00022526"/>
    </source>
</evidence>
<evidence type="ECO:0000313" key="9">
    <source>
        <dbReference type="EMBL" id="NYD41809.1"/>
    </source>
</evidence>
<dbReference type="PANTHER" id="PTHR47779">
    <property type="entry name" value="SYNTHASE (CCG-9), PUTATIVE (AFU_ORTHOLOGUE AFUA_3G12100)-RELATED"/>
    <property type="match status" value="1"/>
</dbReference>
<sequence length="483" mass="51833">MQEVRIDAVPLQRLELLLPPARVEMLEQTAVHARALLAGRTVWNLNSTAHGGGVAEMLQVLLSYGRGAGVDTRWLVIEGDPAFFAITKRVHNLLHGAPGDGGELGSAEIRHFLEVSEANAVVATAMIRPGDVVLLHDPQTAGLVAPLVELGAHVAWRCHIGSGMVTRETERGWGFLRPLIEPAHAFVFSRPSYVPEWLPPERVRIIAPSIDPFSTKNVTLEPAEVGATLRRAGLVDLPEDGGSLAFGRRDGTTGSVREHTGLLLGDRPIPAAARMVLQVCRWDRLKDMSGVLTGVAARLGELPSDVHLLLAGPDVRGVVDDPEGAAVFETCANLRAELPAPARARLHLALLPMDDPDENAHLVNALQRHATVVLQKSLAEGFGLTVTEPMWKSKPVLASAVGGIPDQIEDGVSGVLLHDPNDLGAMVRLLGQLLGDPGRGASLGAAAHERVRDYFLGDRHLVQWVQLFDAVTASARPRRPARA</sequence>
<dbReference type="InterPro" id="IPR049438">
    <property type="entry name" value="TreT_GT1"/>
</dbReference>
<comment type="caution">
    <text evidence="9">The sequence shown here is derived from an EMBL/GenBank/DDBJ whole genome shotgun (WGS) entry which is preliminary data.</text>
</comment>
<protein>
    <submittedName>
        <fullName evidence="9">Trehalose synthase</fullName>
        <ecNumber evidence="9">2.4.1.245</ecNumber>
    </submittedName>
</protein>
<dbReference type="AlphaFoldDB" id="A0A7Y9E5V4"/>
<dbReference type="Pfam" id="PF21269">
    <property type="entry name" value="TreT_GT1"/>
    <property type="match status" value="1"/>
</dbReference>
<dbReference type="InterPro" id="IPR052078">
    <property type="entry name" value="Trehalose_Metab_GTase"/>
</dbReference>
<dbReference type="RefSeq" id="WP_179663505.1">
    <property type="nucleotide sequence ID" value="NZ_JACCBG010000001.1"/>
</dbReference>
<dbReference type="Pfam" id="PF00534">
    <property type="entry name" value="Glycos_transf_1"/>
    <property type="match status" value="1"/>
</dbReference>
<dbReference type="GO" id="GO:0102986">
    <property type="term" value="F:trehalose synthase activity"/>
    <property type="evidence" value="ECO:0007669"/>
    <property type="project" value="UniProtKB-EC"/>
</dbReference>
<evidence type="ECO:0000259" key="8">
    <source>
        <dbReference type="Pfam" id="PF21269"/>
    </source>
</evidence>
<evidence type="ECO:0000313" key="10">
    <source>
        <dbReference type="Proteomes" id="UP000535511"/>
    </source>
</evidence>
<keyword evidence="4 9" id="KW-0328">Glycosyltransferase</keyword>
<evidence type="ECO:0000256" key="5">
    <source>
        <dbReference type="ARBA" id="ARBA00022679"/>
    </source>
</evidence>